<dbReference type="GO" id="GO:0043709">
    <property type="term" value="P:cell adhesion involved in single-species biofilm formation"/>
    <property type="evidence" value="ECO:0007669"/>
    <property type="project" value="TreeGrafter"/>
</dbReference>
<accession>A0A1I5VJ07</accession>
<proteinExistence type="predicted"/>
<gene>
    <name evidence="2" type="ORF">SAMN05518683_11654</name>
</gene>
<dbReference type="PANTHER" id="PTHR45138:SF9">
    <property type="entry name" value="DIGUANYLATE CYCLASE DGCM-RELATED"/>
    <property type="match status" value="1"/>
</dbReference>
<dbReference type="SMART" id="SM00267">
    <property type="entry name" value="GGDEF"/>
    <property type="match status" value="1"/>
</dbReference>
<protein>
    <submittedName>
        <fullName evidence="2">Diguanylate cyclase (GGDEF) domain-containing protein</fullName>
    </submittedName>
</protein>
<evidence type="ECO:0000259" key="1">
    <source>
        <dbReference type="PROSITE" id="PS50887"/>
    </source>
</evidence>
<dbReference type="SUPFAM" id="SSF55073">
    <property type="entry name" value="Nucleotide cyclase"/>
    <property type="match status" value="1"/>
</dbReference>
<dbReference type="OrthoDB" id="9759607at2"/>
<evidence type="ECO:0000313" key="2">
    <source>
        <dbReference type="EMBL" id="SFQ07495.1"/>
    </source>
</evidence>
<dbReference type="Gene3D" id="3.30.70.270">
    <property type="match status" value="1"/>
</dbReference>
<dbReference type="InterPro" id="IPR043128">
    <property type="entry name" value="Rev_trsase/Diguanyl_cyclase"/>
</dbReference>
<dbReference type="GO" id="GO:1902201">
    <property type="term" value="P:negative regulation of bacterial-type flagellum-dependent cell motility"/>
    <property type="evidence" value="ECO:0007669"/>
    <property type="project" value="TreeGrafter"/>
</dbReference>
<name>A0A1I5VJ07_9BACI</name>
<dbReference type="GO" id="GO:0052621">
    <property type="term" value="F:diguanylate cyclase activity"/>
    <property type="evidence" value="ECO:0007669"/>
    <property type="project" value="TreeGrafter"/>
</dbReference>
<feature type="domain" description="GGDEF" evidence="1">
    <location>
        <begin position="446"/>
        <end position="573"/>
    </location>
</feature>
<dbReference type="SUPFAM" id="SSF55781">
    <property type="entry name" value="GAF domain-like"/>
    <property type="match status" value="2"/>
</dbReference>
<dbReference type="STRING" id="1884432.SAMN05518683_11654"/>
<dbReference type="CDD" id="cd01949">
    <property type="entry name" value="GGDEF"/>
    <property type="match status" value="1"/>
</dbReference>
<reference evidence="3" key="1">
    <citation type="submission" date="2016-10" db="EMBL/GenBank/DDBJ databases">
        <authorList>
            <person name="Varghese N."/>
            <person name="Submissions S."/>
        </authorList>
    </citation>
    <scope>NUCLEOTIDE SEQUENCE [LARGE SCALE GENOMIC DNA]</scope>
    <source>
        <strain evidence="3">S7</strain>
    </source>
</reference>
<dbReference type="AlphaFoldDB" id="A0A1I5VJ07"/>
<dbReference type="PROSITE" id="PS50887">
    <property type="entry name" value="GGDEF"/>
    <property type="match status" value="1"/>
</dbReference>
<dbReference type="NCBIfam" id="TIGR00254">
    <property type="entry name" value="GGDEF"/>
    <property type="match status" value="1"/>
</dbReference>
<dbReference type="PANTHER" id="PTHR45138">
    <property type="entry name" value="REGULATORY COMPONENTS OF SENSORY TRANSDUCTION SYSTEM"/>
    <property type="match status" value="1"/>
</dbReference>
<dbReference type="InterPro" id="IPR029787">
    <property type="entry name" value="Nucleotide_cyclase"/>
</dbReference>
<sequence length="573" mass="66033">MKNIELSSDETAQYRRMWEDILDTKEVRDLFGPCTLFLKNDHGETVSAYTDGTLPEKTETFKEEKLFQIEERFWTAGAIINRDQPNSTGLYFFLSGLIPFLKRRLQEQYRIGKEKDKRYALMVQVTKKFHSSMKAAAVLKEIVQALEFIYPDSRIALHLAQDWEVHSDMGHIDCSFGFQNINEKMQQTYLLGQIQTADTEKEGISVLYIPLLGKQGVYGVLSMEAGQQLVEDEKERDYIKTLTDTGGSALENAELYQQSRTLIKDLQLINETSHFLNSTRKFEETVESMQRQIEKFIPESRQGYILMDDVRNLRMLNDEYFQAPERMETIFRVMDYFERNHEAVFTGDLLEEPSYHFDGFRSMMAVPMKQSDELKGAVIVLGIEPKTFTFHQFKLLQSLVHHSTLAFMNAVLHEKLEKLVITDHLTKLHSRRYLEQQMSDSLNKENQGTFLLFDIDNFKSINDNFGHQTGDSLIVQVGEIMEQNIRSQDTAARWGGEELAVYLPQTSLEAGRKVADRIVRHVETASYPSVTISCGASSWISGGETTLHDLFLSADQALYRAKREGKNQVVYEI</sequence>
<dbReference type="InterPro" id="IPR050469">
    <property type="entry name" value="Diguanylate_Cyclase"/>
</dbReference>
<dbReference type="EMBL" id="FOXD01000016">
    <property type="protein sequence ID" value="SFQ07495.1"/>
    <property type="molecule type" value="Genomic_DNA"/>
</dbReference>
<dbReference type="InterPro" id="IPR000160">
    <property type="entry name" value="GGDEF_dom"/>
</dbReference>
<dbReference type="RefSeq" id="WP_093338246.1">
    <property type="nucleotide sequence ID" value="NZ_FOXD01000016.1"/>
</dbReference>
<evidence type="ECO:0000313" key="3">
    <source>
        <dbReference type="Proteomes" id="UP000198892"/>
    </source>
</evidence>
<dbReference type="Pfam" id="PF00990">
    <property type="entry name" value="GGDEF"/>
    <property type="match status" value="1"/>
</dbReference>
<dbReference type="Gene3D" id="3.30.450.40">
    <property type="match status" value="2"/>
</dbReference>
<dbReference type="GO" id="GO:0005886">
    <property type="term" value="C:plasma membrane"/>
    <property type="evidence" value="ECO:0007669"/>
    <property type="project" value="TreeGrafter"/>
</dbReference>
<dbReference type="InterPro" id="IPR029016">
    <property type="entry name" value="GAF-like_dom_sf"/>
</dbReference>
<dbReference type="FunFam" id="3.30.70.270:FF:000001">
    <property type="entry name" value="Diguanylate cyclase domain protein"/>
    <property type="match status" value="1"/>
</dbReference>
<keyword evidence="3" id="KW-1185">Reference proteome</keyword>
<organism evidence="2 3">
    <name type="scientific">Salibacterium halotolerans</name>
    <dbReference type="NCBI Taxonomy" id="1884432"/>
    <lineage>
        <taxon>Bacteria</taxon>
        <taxon>Bacillati</taxon>
        <taxon>Bacillota</taxon>
        <taxon>Bacilli</taxon>
        <taxon>Bacillales</taxon>
        <taxon>Bacillaceae</taxon>
    </lineage>
</organism>
<dbReference type="Proteomes" id="UP000198892">
    <property type="component" value="Unassembled WGS sequence"/>
</dbReference>